<feature type="chain" id="PRO_5047060377" evidence="1">
    <location>
        <begin position="27"/>
        <end position="135"/>
    </location>
</feature>
<proteinExistence type="predicted"/>
<keyword evidence="3" id="KW-1185">Reference proteome</keyword>
<protein>
    <submittedName>
        <fullName evidence="2">Uncharacterized protein</fullName>
    </submittedName>
</protein>
<organism evidence="2 3">
    <name type="scientific">Asticcacaulis aquaticus</name>
    <dbReference type="NCBI Taxonomy" id="2984212"/>
    <lineage>
        <taxon>Bacteria</taxon>
        <taxon>Pseudomonadati</taxon>
        <taxon>Pseudomonadota</taxon>
        <taxon>Alphaproteobacteria</taxon>
        <taxon>Caulobacterales</taxon>
        <taxon>Caulobacteraceae</taxon>
        <taxon>Asticcacaulis</taxon>
    </lineage>
</organism>
<gene>
    <name evidence="2" type="ORF">PQU92_16280</name>
</gene>
<feature type="signal peptide" evidence="1">
    <location>
        <begin position="1"/>
        <end position="26"/>
    </location>
</feature>
<dbReference type="EMBL" id="JAQQKX010000016">
    <property type="protein sequence ID" value="MDC7684843.1"/>
    <property type="molecule type" value="Genomic_DNA"/>
</dbReference>
<reference evidence="2 3" key="1">
    <citation type="submission" date="2023-01" db="EMBL/GenBank/DDBJ databases">
        <title>Novel species of the genus Asticcacaulis isolated from rivers.</title>
        <authorList>
            <person name="Lu H."/>
        </authorList>
    </citation>
    <scope>NUCLEOTIDE SEQUENCE [LARGE SCALE GENOMIC DNA]</scope>
    <source>
        <strain evidence="2 3">BYS171W</strain>
    </source>
</reference>
<accession>A0ABT5HXU3</accession>
<keyword evidence="1" id="KW-0732">Signal</keyword>
<sequence>MRFGHMAPRIGVAILFTVLHTGTAQAACGQITLDIRTIDYKSKPYDPLLMPLLNRVDPEVERIELTFASSRTHPDIADLQAAGLKYIESRIALHGYDPALVIRQEVMLPRSFAGKDELYRLIIAYGPKGGCPVSP</sequence>
<name>A0ABT5HXU3_9CAUL</name>
<comment type="caution">
    <text evidence="2">The sequence shown here is derived from an EMBL/GenBank/DDBJ whole genome shotgun (WGS) entry which is preliminary data.</text>
</comment>
<dbReference type="Proteomes" id="UP001214854">
    <property type="component" value="Unassembled WGS sequence"/>
</dbReference>
<evidence type="ECO:0000313" key="2">
    <source>
        <dbReference type="EMBL" id="MDC7684843.1"/>
    </source>
</evidence>
<evidence type="ECO:0000256" key="1">
    <source>
        <dbReference type="SAM" id="SignalP"/>
    </source>
</evidence>
<dbReference type="RefSeq" id="WP_272749315.1">
    <property type="nucleotide sequence ID" value="NZ_JAQQKX010000016.1"/>
</dbReference>
<evidence type="ECO:0000313" key="3">
    <source>
        <dbReference type="Proteomes" id="UP001214854"/>
    </source>
</evidence>